<dbReference type="EMBL" id="CP022278">
    <property type="protein sequence ID" value="ASK27510.1"/>
    <property type="molecule type" value="Genomic_DNA"/>
</dbReference>
<reference evidence="8 9" key="1">
    <citation type="submission" date="2017-06" db="EMBL/GenBank/DDBJ databases">
        <title>Neisseria chenwenguii sp. nov., isolated from the intestinal contents of Tibetan Plateau Pika in Yushu, Qinghai Province, China.</title>
        <authorList>
            <person name="Zhang G."/>
        </authorList>
    </citation>
    <scope>NUCLEOTIDE SEQUENCE [LARGE SCALE GENOMIC DNA]</scope>
    <source>
        <strain evidence="8 9">10023</strain>
    </source>
</reference>
<keyword evidence="3" id="KW-0488">Methylation</keyword>
<dbReference type="InterPro" id="IPR012902">
    <property type="entry name" value="N_methyl_site"/>
</dbReference>
<keyword evidence="9" id="KW-1185">Reference proteome</keyword>
<dbReference type="AlphaFoldDB" id="A0A220S1X7"/>
<gene>
    <name evidence="8" type="ORF">BG910_06910</name>
</gene>
<evidence type="ECO:0000313" key="8">
    <source>
        <dbReference type="EMBL" id="ASK27510.1"/>
    </source>
</evidence>
<evidence type="ECO:0000256" key="6">
    <source>
        <dbReference type="RuleBase" id="RU000389"/>
    </source>
</evidence>
<name>A0A220S1X7_9NEIS</name>
<dbReference type="GO" id="GO:0007155">
    <property type="term" value="P:cell adhesion"/>
    <property type="evidence" value="ECO:0007669"/>
    <property type="project" value="UniProtKB-KW"/>
</dbReference>
<evidence type="ECO:0000313" key="9">
    <source>
        <dbReference type="Proteomes" id="UP000198238"/>
    </source>
</evidence>
<comment type="subunit">
    <text evidence="2">The pili are polar flexible filaments of about 5.4 nanometers diameter and 2.5 micrometers average length; they consist of only a single polypeptide chain arranged in a helical configuration of five subunits per turn in the assembled pilus.</text>
</comment>
<comment type="similarity">
    <text evidence="1 6">Belongs to the N-Me-Phe pilin family.</text>
</comment>
<dbReference type="Gene3D" id="3.30.700.10">
    <property type="entry name" value="Glycoprotein, Type 4 Pilin"/>
    <property type="match status" value="1"/>
</dbReference>
<keyword evidence="4" id="KW-0130">Cell adhesion</keyword>
<evidence type="ECO:0000256" key="4">
    <source>
        <dbReference type="ARBA" id="ARBA00022889"/>
    </source>
</evidence>
<dbReference type="PROSITE" id="PS00409">
    <property type="entry name" value="PROKAR_NTER_METHYL"/>
    <property type="match status" value="1"/>
</dbReference>
<dbReference type="Pfam" id="PF07963">
    <property type="entry name" value="N_methyl"/>
    <property type="match status" value="1"/>
</dbReference>
<feature type="transmembrane region" description="Helical" evidence="7">
    <location>
        <begin position="7"/>
        <end position="31"/>
    </location>
</feature>
<proteinExistence type="inferred from homology"/>
<keyword evidence="7" id="KW-1133">Transmembrane helix</keyword>
<sequence>MKAIQKGFTLIELMIVVAIIGILAAIALPAYQDYTARAQISEAVSLADGQKAAVTEYYADKGQFPTSNKEAGIASSSTITGKYVKNVTVKADGVITALMKSSGVASGVTGASIVLTPKANNGSVSWTCDAKKGTADLEDKYIPAACR</sequence>
<evidence type="ECO:0000256" key="2">
    <source>
        <dbReference type="ARBA" id="ARBA00011156"/>
    </source>
</evidence>
<evidence type="ECO:0000256" key="1">
    <source>
        <dbReference type="ARBA" id="ARBA00005233"/>
    </source>
</evidence>
<dbReference type="GO" id="GO:0009289">
    <property type="term" value="C:pilus"/>
    <property type="evidence" value="ECO:0007669"/>
    <property type="project" value="InterPro"/>
</dbReference>
<evidence type="ECO:0000256" key="7">
    <source>
        <dbReference type="SAM" id="Phobius"/>
    </source>
</evidence>
<dbReference type="InterPro" id="IPR045584">
    <property type="entry name" value="Pilin-like"/>
</dbReference>
<evidence type="ECO:0000256" key="5">
    <source>
        <dbReference type="ARBA" id="ARBA00023157"/>
    </source>
</evidence>
<keyword evidence="7" id="KW-0812">Transmembrane</keyword>
<dbReference type="Pfam" id="PF00114">
    <property type="entry name" value="Pilin"/>
    <property type="match status" value="1"/>
</dbReference>
<organism evidence="8 9">
    <name type="scientific">Neisseria chenwenguii</name>
    <dbReference type="NCBI Taxonomy" id="1853278"/>
    <lineage>
        <taxon>Bacteria</taxon>
        <taxon>Pseudomonadati</taxon>
        <taxon>Pseudomonadota</taxon>
        <taxon>Betaproteobacteria</taxon>
        <taxon>Neisseriales</taxon>
        <taxon>Neisseriaceae</taxon>
        <taxon>Neisseria</taxon>
    </lineage>
</organism>
<dbReference type="PANTHER" id="PTHR30093:SF34">
    <property type="entry name" value="PREPILIN PEPTIDASE-DEPENDENT PROTEIN D"/>
    <property type="match status" value="1"/>
</dbReference>
<protein>
    <submittedName>
        <fullName evidence="8">Prepilin-type cleavage/methylation domain-containing protein</fullName>
    </submittedName>
</protein>
<keyword evidence="5" id="KW-1015">Disulfide bond</keyword>
<dbReference type="SUPFAM" id="SSF54523">
    <property type="entry name" value="Pili subunits"/>
    <property type="match status" value="1"/>
</dbReference>
<accession>A0A220S1X7</accession>
<dbReference type="InterPro" id="IPR001082">
    <property type="entry name" value="Pilin"/>
</dbReference>
<dbReference type="PANTHER" id="PTHR30093">
    <property type="entry name" value="GENERAL SECRETION PATHWAY PROTEIN G"/>
    <property type="match status" value="1"/>
</dbReference>
<dbReference type="RefSeq" id="WP_089036211.1">
    <property type="nucleotide sequence ID" value="NZ_CP022278.1"/>
</dbReference>
<dbReference type="Proteomes" id="UP000198238">
    <property type="component" value="Chromosome"/>
</dbReference>
<evidence type="ECO:0000256" key="3">
    <source>
        <dbReference type="ARBA" id="ARBA00022481"/>
    </source>
</evidence>
<keyword evidence="7" id="KW-0472">Membrane</keyword>
<dbReference type="NCBIfam" id="TIGR02532">
    <property type="entry name" value="IV_pilin_GFxxxE"/>
    <property type="match status" value="1"/>
</dbReference>
<dbReference type="KEGG" id="nei:BG910_06910"/>
<keyword evidence="6" id="KW-0281">Fimbrium</keyword>